<dbReference type="EMBL" id="BMAW01121613">
    <property type="protein sequence ID" value="GFT94818.1"/>
    <property type="molecule type" value="Genomic_DNA"/>
</dbReference>
<dbReference type="Proteomes" id="UP000887013">
    <property type="component" value="Unassembled WGS sequence"/>
</dbReference>
<sequence length="101" mass="11698">MSFVTQRNNQYRLKVYISTGKCQATHGIHFVACLQASLMLSWPAQLLDFPRCPKRARLGSDEQTYPIILGCRLSNLQNWNVYDKQSHRMTFANFLSQCLAR</sequence>
<dbReference type="AlphaFoldDB" id="A0A8X6U9F0"/>
<proteinExistence type="predicted"/>
<comment type="caution">
    <text evidence="1">The sequence shown here is derived from an EMBL/GenBank/DDBJ whole genome shotgun (WGS) entry which is preliminary data.</text>
</comment>
<evidence type="ECO:0000313" key="2">
    <source>
        <dbReference type="Proteomes" id="UP000887013"/>
    </source>
</evidence>
<protein>
    <submittedName>
        <fullName evidence="1">Uncharacterized protein</fullName>
    </submittedName>
</protein>
<accession>A0A8X6U9F0</accession>
<evidence type="ECO:0000313" key="1">
    <source>
        <dbReference type="EMBL" id="GFT94818.1"/>
    </source>
</evidence>
<gene>
    <name evidence="1" type="ORF">NPIL_388651</name>
</gene>
<organism evidence="1 2">
    <name type="scientific">Nephila pilipes</name>
    <name type="common">Giant wood spider</name>
    <name type="synonym">Nephila maculata</name>
    <dbReference type="NCBI Taxonomy" id="299642"/>
    <lineage>
        <taxon>Eukaryota</taxon>
        <taxon>Metazoa</taxon>
        <taxon>Ecdysozoa</taxon>
        <taxon>Arthropoda</taxon>
        <taxon>Chelicerata</taxon>
        <taxon>Arachnida</taxon>
        <taxon>Araneae</taxon>
        <taxon>Araneomorphae</taxon>
        <taxon>Entelegynae</taxon>
        <taxon>Araneoidea</taxon>
        <taxon>Nephilidae</taxon>
        <taxon>Nephila</taxon>
    </lineage>
</organism>
<name>A0A8X6U9F0_NEPPI</name>
<keyword evidence="2" id="KW-1185">Reference proteome</keyword>
<reference evidence="1" key="1">
    <citation type="submission" date="2020-08" db="EMBL/GenBank/DDBJ databases">
        <title>Multicomponent nature underlies the extraordinary mechanical properties of spider dragline silk.</title>
        <authorList>
            <person name="Kono N."/>
            <person name="Nakamura H."/>
            <person name="Mori M."/>
            <person name="Yoshida Y."/>
            <person name="Ohtoshi R."/>
            <person name="Malay A.D."/>
            <person name="Moran D.A.P."/>
            <person name="Tomita M."/>
            <person name="Numata K."/>
            <person name="Arakawa K."/>
        </authorList>
    </citation>
    <scope>NUCLEOTIDE SEQUENCE</scope>
</reference>